<accession>A0A2U7UE07</accession>
<feature type="transmembrane region" description="Helical" evidence="1">
    <location>
        <begin position="133"/>
        <end position="155"/>
    </location>
</feature>
<organism evidence="2">
    <name type="scientific">Pandoravirus macleodensis</name>
    <dbReference type="NCBI Taxonomy" id="2107707"/>
    <lineage>
        <taxon>Viruses</taxon>
        <taxon>Pandoravirus</taxon>
    </lineage>
</organism>
<evidence type="ECO:0000256" key="1">
    <source>
        <dbReference type="SAM" id="Phobius"/>
    </source>
</evidence>
<evidence type="ECO:0000313" key="2">
    <source>
        <dbReference type="EMBL" id="AVK76701.1"/>
    </source>
</evidence>
<name>A0A2U7UE07_9VIRU</name>
<reference evidence="2" key="1">
    <citation type="journal article" date="2018" name="Nat. Commun.">
        <title>Diversity and evolution of the emerging Pandoraviridae family.</title>
        <authorList>
            <person name="Legendre M."/>
            <person name="Fabre E."/>
            <person name="Poirot O."/>
            <person name="Jeudy S."/>
            <person name="Lartigue A."/>
            <person name="Alempic J.M."/>
            <person name="Beucher L."/>
            <person name="Philippe N."/>
            <person name="Bertaux L."/>
            <person name="Christo-Foroux E."/>
            <person name="Labadie K."/>
            <person name="Coute Y."/>
            <person name="Abergel C."/>
            <person name="Claverie J.M."/>
        </authorList>
    </citation>
    <scope>NUCLEOTIDE SEQUENCE [LARGE SCALE GENOMIC DNA]</scope>
    <source>
        <strain evidence="2">Macleodensis</strain>
    </source>
</reference>
<feature type="transmembrane region" description="Helical" evidence="1">
    <location>
        <begin position="167"/>
        <end position="189"/>
    </location>
</feature>
<sequence length="195" mass="19766">METDAMAMSPTMAATGMSLVASAGKLAHSALIAASTPIALCGIAAAASACMRARRRDGDGGVMRALGATSRAACAVVGFGAAMLVCRDRSTSMVTCAAASIVLEETIAMLLAHGPRGMLGCLVAIVARVSTSVTAAAALWCVWNLCFVGPASIISSPLLALRASHGTLVWAVMIAPAVYPFVAMCYRGLRATTES</sequence>
<dbReference type="GeneID" id="36841156"/>
<dbReference type="RefSeq" id="YP_009480697.1">
    <property type="nucleotide sequence ID" value="NC_037665.1"/>
</dbReference>
<keyword evidence="1" id="KW-0472">Membrane</keyword>
<dbReference type="Proteomes" id="UP000249758">
    <property type="component" value="Segment"/>
</dbReference>
<keyword evidence="1" id="KW-0812">Transmembrane</keyword>
<proteinExistence type="predicted"/>
<feature type="transmembrane region" description="Helical" evidence="1">
    <location>
        <begin position="26"/>
        <end position="50"/>
    </location>
</feature>
<gene>
    <name evidence="2" type="ORF">pmac_cds_13</name>
</gene>
<keyword evidence="1" id="KW-1133">Transmembrane helix</keyword>
<dbReference type="EMBL" id="MG011691">
    <property type="protein sequence ID" value="AVK76701.1"/>
    <property type="molecule type" value="Genomic_DNA"/>
</dbReference>
<protein>
    <submittedName>
        <fullName evidence="2">Uncharacterized protein</fullName>
    </submittedName>
</protein>
<dbReference type="KEGG" id="vg:36841156"/>